<dbReference type="STRING" id="45607.A0A2T0FEP2"/>
<dbReference type="GO" id="GO:0006895">
    <property type="term" value="P:Golgi to endosome transport"/>
    <property type="evidence" value="ECO:0007669"/>
    <property type="project" value="TreeGrafter"/>
</dbReference>
<sequence>MGAVKQSPTLAPRRLLWQIIQMQVAYYAMGLILVTFVLSVFGRKWSGSYVFSWEHVRADTSMGWTLALLWLLNAVFSVLILAIVVGRSKLALDFSLTLHGIHLVVVWAYSGHFPRSWLWWTSQFASALLMVVLGIWTTQWRELRRAFFEDFELAEIQTASGVV</sequence>
<feature type="transmembrane region" description="Helical" evidence="9">
    <location>
        <begin position="24"/>
        <end position="42"/>
    </location>
</feature>
<comment type="caution">
    <text evidence="10">The sequence shown here is derived from an EMBL/GenBank/DDBJ whole genome shotgun (WGS) entry which is preliminary data.</text>
</comment>
<dbReference type="InterPro" id="IPR019185">
    <property type="entry name" value="Integral_membrane_SYS1-rel"/>
</dbReference>
<feature type="transmembrane region" description="Helical" evidence="9">
    <location>
        <begin position="62"/>
        <end position="84"/>
    </location>
</feature>
<evidence type="ECO:0000256" key="9">
    <source>
        <dbReference type="SAM" id="Phobius"/>
    </source>
</evidence>
<dbReference type="Proteomes" id="UP000238350">
    <property type="component" value="Unassembled WGS sequence"/>
</dbReference>
<evidence type="ECO:0000256" key="2">
    <source>
        <dbReference type="ARBA" id="ARBA00008160"/>
    </source>
</evidence>
<keyword evidence="7" id="KW-0333">Golgi apparatus</keyword>
<dbReference type="GO" id="GO:0034067">
    <property type="term" value="P:protein localization to Golgi apparatus"/>
    <property type="evidence" value="ECO:0007669"/>
    <property type="project" value="TreeGrafter"/>
</dbReference>
<comment type="subcellular location">
    <subcellularLocation>
        <location evidence="1">Golgi apparatus membrane</location>
        <topology evidence="1">Multi-pass membrane protein</topology>
    </subcellularLocation>
</comment>
<evidence type="ECO:0000256" key="5">
    <source>
        <dbReference type="ARBA" id="ARBA00022927"/>
    </source>
</evidence>
<proteinExistence type="inferred from homology"/>
<keyword evidence="3" id="KW-0813">Transport</keyword>
<protein>
    <submittedName>
        <fullName evidence="10">Protein SYS1</fullName>
    </submittedName>
</protein>
<feature type="transmembrane region" description="Helical" evidence="9">
    <location>
        <begin position="117"/>
        <end position="136"/>
    </location>
</feature>
<reference evidence="10 11" key="1">
    <citation type="submission" date="2017-04" db="EMBL/GenBank/DDBJ databases">
        <title>Genome sequencing of [Candida] sorbophila.</title>
        <authorList>
            <person name="Ahn J.O."/>
        </authorList>
    </citation>
    <scope>NUCLEOTIDE SEQUENCE [LARGE SCALE GENOMIC DNA]</scope>
    <source>
        <strain evidence="10 11">DS02</strain>
    </source>
</reference>
<dbReference type="AlphaFoldDB" id="A0A2T0FEP2"/>
<keyword evidence="6 9" id="KW-1133">Transmembrane helix</keyword>
<keyword evidence="8 9" id="KW-0472">Membrane</keyword>
<evidence type="ECO:0000256" key="4">
    <source>
        <dbReference type="ARBA" id="ARBA00022692"/>
    </source>
</evidence>
<evidence type="ECO:0000256" key="1">
    <source>
        <dbReference type="ARBA" id="ARBA00004653"/>
    </source>
</evidence>
<dbReference type="GO" id="GO:0000139">
    <property type="term" value="C:Golgi membrane"/>
    <property type="evidence" value="ECO:0007669"/>
    <property type="project" value="UniProtKB-SubCell"/>
</dbReference>
<keyword evidence="4 9" id="KW-0812">Transmembrane</keyword>
<name>A0A2T0FEP2_9ASCO</name>
<dbReference type="RefSeq" id="XP_024663386.1">
    <property type="nucleotide sequence ID" value="XM_024807618.1"/>
</dbReference>
<dbReference type="PANTHER" id="PTHR12952">
    <property type="entry name" value="SYS1"/>
    <property type="match status" value="1"/>
</dbReference>
<accession>A0A2T0FEP2</accession>
<dbReference type="GO" id="GO:0005829">
    <property type="term" value="C:cytosol"/>
    <property type="evidence" value="ECO:0007669"/>
    <property type="project" value="GOC"/>
</dbReference>
<evidence type="ECO:0000313" key="10">
    <source>
        <dbReference type="EMBL" id="PRT53440.1"/>
    </source>
</evidence>
<evidence type="ECO:0000256" key="6">
    <source>
        <dbReference type="ARBA" id="ARBA00022989"/>
    </source>
</evidence>
<gene>
    <name evidence="10" type="ORF">B9G98_01060</name>
</gene>
<dbReference type="PANTHER" id="PTHR12952:SF0">
    <property type="entry name" value="PROTEIN SYS1 HOMOLOG"/>
    <property type="match status" value="1"/>
</dbReference>
<organism evidence="10 11">
    <name type="scientific">Wickerhamiella sorbophila</name>
    <dbReference type="NCBI Taxonomy" id="45607"/>
    <lineage>
        <taxon>Eukaryota</taxon>
        <taxon>Fungi</taxon>
        <taxon>Dikarya</taxon>
        <taxon>Ascomycota</taxon>
        <taxon>Saccharomycotina</taxon>
        <taxon>Dipodascomycetes</taxon>
        <taxon>Dipodascales</taxon>
        <taxon>Trichomonascaceae</taxon>
        <taxon>Wickerhamiella</taxon>
    </lineage>
</organism>
<evidence type="ECO:0000313" key="11">
    <source>
        <dbReference type="Proteomes" id="UP000238350"/>
    </source>
</evidence>
<dbReference type="GO" id="GO:0043001">
    <property type="term" value="P:Golgi to plasma membrane protein transport"/>
    <property type="evidence" value="ECO:0007669"/>
    <property type="project" value="TreeGrafter"/>
</dbReference>
<evidence type="ECO:0000256" key="3">
    <source>
        <dbReference type="ARBA" id="ARBA00022448"/>
    </source>
</evidence>
<evidence type="ECO:0000256" key="7">
    <source>
        <dbReference type="ARBA" id="ARBA00023034"/>
    </source>
</evidence>
<dbReference type="EMBL" id="NDIQ01000001">
    <property type="protein sequence ID" value="PRT53440.1"/>
    <property type="molecule type" value="Genomic_DNA"/>
</dbReference>
<evidence type="ECO:0000256" key="8">
    <source>
        <dbReference type="ARBA" id="ARBA00023136"/>
    </source>
</evidence>
<comment type="similarity">
    <text evidence="2">Belongs to the SYS1 family.</text>
</comment>
<keyword evidence="11" id="KW-1185">Reference proteome</keyword>
<keyword evidence="5" id="KW-0653">Protein transport</keyword>
<dbReference type="GeneID" id="36514809"/>
<dbReference type="GO" id="GO:0005802">
    <property type="term" value="C:trans-Golgi network"/>
    <property type="evidence" value="ECO:0007669"/>
    <property type="project" value="TreeGrafter"/>
</dbReference>
<dbReference type="Pfam" id="PF09801">
    <property type="entry name" value="SYS1"/>
    <property type="match status" value="1"/>
</dbReference>
<dbReference type="OrthoDB" id="542931at2759"/>